<evidence type="ECO:0000313" key="4">
    <source>
        <dbReference type="Proteomes" id="UP000014254"/>
    </source>
</evidence>
<feature type="region of interest" description="Disordered" evidence="2">
    <location>
        <begin position="86"/>
        <end position="149"/>
    </location>
</feature>
<name>S2JNG6_MUCC1</name>
<evidence type="ECO:0008006" key="5">
    <source>
        <dbReference type="Google" id="ProtNLM"/>
    </source>
</evidence>
<dbReference type="InParanoid" id="S2JNG6"/>
<evidence type="ECO:0000256" key="1">
    <source>
        <dbReference type="ARBA" id="ARBA00022737"/>
    </source>
</evidence>
<protein>
    <recommendedName>
        <fullName evidence="5">HCP-like protein</fullName>
    </recommendedName>
</protein>
<feature type="compositionally biased region" description="Low complexity" evidence="2">
    <location>
        <begin position="523"/>
        <end position="550"/>
    </location>
</feature>
<dbReference type="Pfam" id="PF08238">
    <property type="entry name" value="Sel1"/>
    <property type="match status" value="7"/>
</dbReference>
<dbReference type="eggNOG" id="KOG1550">
    <property type="taxonomic scope" value="Eukaryota"/>
</dbReference>
<gene>
    <name evidence="3" type="ORF">HMPREF1544_09070</name>
</gene>
<feature type="compositionally biased region" description="Polar residues" evidence="2">
    <location>
        <begin position="33"/>
        <end position="45"/>
    </location>
</feature>
<keyword evidence="1" id="KW-0677">Repeat</keyword>
<proteinExistence type="predicted"/>
<dbReference type="AlphaFoldDB" id="S2JNG6"/>
<keyword evidence="4" id="KW-1185">Reference proteome</keyword>
<sequence length="564" mass="61443">MFGDFKNKLKSATPSIRSVKTNDSSNSSKPSSIMNPKYSQSSPVLNNKPGSLPPPPPPAHVSLPSSSSGRHKEKMPANMYRLSTGSLHSTSSASLSSNKSKPRSRSSCTSIDENQATPSTNNSNATSSSTSSSSINLSLPPTPPLVMGKHGRYPSNISLPSLNSEYFLNHNHLKPGNKAELLSYDKTINLYRENAKRTNDPTIQCDLAIYLYESTKKNQKPEERQAYIQEAIKILKTLSLRGHAESQYYLANIYASGATHKSGKPDFGNAFPLFVQAAKHQHADAAYRAAKCYEDGLGCLKNKSKAVQYYKIAATLSHPGAMYRLGLADINGALGLQRNVKDGNKWLKRSADAATPEYPHALHELGLLHEKGLDNVIFKDTTYSVKLYAQAAELGYAPSAYRLGECYEYGYLGCEKDYASSVFYYTIAARQGNAEACFALSAWYLAGDEPHIKPSEEKALYWAKMAATKGLPKAEFALGYFAETGIGRPKDVNEAMNWYKKAASQGNEQAKKRLDSGSLRTFNKTSKTTTTTTATTATTATATSSNNNNNHLTIPSSLVAGEAR</sequence>
<dbReference type="EMBL" id="KE124047">
    <property type="protein sequence ID" value="EPB84148.1"/>
    <property type="molecule type" value="Genomic_DNA"/>
</dbReference>
<dbReference type="SUPFAM" id="SSF81901">
    <property type="entry name" value="HCP-like"/>
    <property type="match status" value="2"/>
</dbReference>
<feature type="compositionally biased region" description="Low complexity" evidence="2">
    <location>
        <begin position="86"/>
        <end position="99"/>
    </location>
</feature>
<accession>S2JNG6</accession>
<dbReference type="InterPro" id="IPR006597">
    <property type="entry name" value="Sel1-like"/>
</dbReference>
<feature type="compositionally biased region" description="Polar residues" evidence="2">
    <location>
        <begin position="10"/>
        <end position="23"/>
    </location>
</feature>
<dbReference type="InterPro" id="IPR051726">
    <property type="entry name" value="Chitin_Synth_Reg"/>
</dbReference>
<dbReference type="SMART" id="SM00671">
    <property type="entry name" value="SEL1"/>
    <property type="match status" value="7"/>
</dbReference>
<feature type="compositionally biased region" description="Low complexity" evidence="2">
    <location>
        <begin position="117"/>
        <end position="139"/>
    </location>
</feature>
<feature type="region of interest" description="Disordered" evidence="2">
    <location>
        <begin position="509"/>
        <end position="564"/>
    </location>
</feature>
<dbReference type="VEuPathDB" id="FungiDB:HMPREF1544_09070"/>
<dbReference type="STRING" id="1220926.S2JNG6"/>
<feature type="region of interest" description="Disordered" evidence="2">
    <location>
        <begin position="1"/>
        <end position="73"/>
    </location>
</feature>
<dbReference type="Gene3D" id="1.25.40.10">
    <property type="entry name" value="Tetratricopeptide repeat domain"/>
    <property type="match status" value="2"/>
</dbReference>
<dbReference type="InterPro" id="IPR011990">
    <property type="entry name" value="TPR-like_helical_dom_sf"/>
</dbReference>
<dbReference type="Proteomes" id="UP000014254">
    <property type="component" value="Unassembled WGS sequence"/>
</dbReference>
<organism evidence="3 4">
    <name type="scientific">Mucor circinelloides f. circinelloides (strain 1006PhL)</name>
    <name type="common">Mucormycosis agent</name>
    <name type="synonym">Calyptromyces circinelloides</name>
    <dbReference type="NCBI Taxonomy" id="1220926"/>
    <lineage>
        <taxon>Eukaryota</taxon>
        <taxon>Fungi</taxon>
        <taxon>Fungi incertae sedis</taxon>
        <taxon>Mucoromycota</taxon>
        <taxon>Mucoromycotina</taxon>
        <taxon>Mucoromycetes</taxon>
        <taxon>Mucorales</taxon>
        <taxon>Mucorineae</taxon>
        <taxon>Mucoraceae</taxon>
        <taxon>Mucor</taxon>
    </lineage>
</organism>
<dbReference type="PANTHER" id="PTHR46430:SF1">
    <property type="entry name" value="CHITIN SYNTHASE REGULATOR SKT5-RELATED"/>
    <property type="match status" value="1"/>
</dbReference>
<reference evidence="4" key="1">
    <citation type="submission" date="2013-05" db="EMBL/GenBank/DDBJ databases">
        <title>The Genome sequence of Mucor circinelloides f. circinelloides 1006PhL.</title>
        <authorList>
            <consortium name="The Broad Institute Genomics Platform"/>
            <person name="Cuomo C."/>
            <person name="Earl A."/>
            <person name="Findley K."/>
            <person name="Lee S.C."/>
            <person name="Walker B."/>
            <person name="Young S."/>
            <person name="Zeng Q."/>
            <person name="Gargeya S."/>
            <person name="Fitzgerald M."/>
            <person name="Haas B."/>
            <person name="Abouelleil A."/>
            <person name="Allen A.W."/>
            <person name="Alvarado L."/>
            <person name="Arachchi H.M."/>
            <person name="Berlin A.M."/>
            <person name="Chapman S.B."/>
            <person name="Gainer-Dewar J."/>
            <person name="Goldberg J."/>
            <person name="Griggs A."/>
            <person name="Gujja S."/>
            <person name="Hansen M."/>
            <person name="Howarth C."/>
            <person name="Imamovic A."/>
            <person name="Ireland A."/>
            <person name="Larimer J."/>
            <person name="McCowan C."/>
            <person name="Murphy C."/>
            <person name="Pearson M."/>
            <person name="Poon T.W."/>
            <person name="Priest M."/>
            <person name="Roberts A."/>
            <person name="Saif S."/>
            <person name="Shea T."/>
            <person name="Sisk P."/>
            <person name="Sykes S."/>
            <person name="Wortman J."/>
            <person name="Nusbaum C."/>
            <person name="Birren B."/>
        </authorList>
    </citation>
    <scope>NUCLEOTIDE SEQUENCE [LARGE SCALE GENOMIC DNA]</scope>
    <source>
        <strain evidence="4">1006PhL</strain>
    </source>
</reference>
<evidence type="ECO:0000313" key="3">
    <source>
        <dbReference type="EMBL" id="EPB84148.1"/>
    </source>
</evidence>
<evidence type="ECO:0000256" key="2">
    <source>
        <dbReference type="SAM" id="MobiDB-lite"/>
    </source>
</evidence>
<dbReference type="OrthoDB" id="272077at2759"/>
<dbReference type="PANTHER" id="PTHR46430">
    <property type="entry name" value="PROTEIN SKT5-RELATED"/>
    <property type="match status" value="1"/>
</dbReference>